<protein>
    <recommendedName>
        <fullName evidence="6">DUF4132 domain-containing protein</fullName>
    </recommendedName>
</protein>
<evidence type="ECO:0000259" key="1">
    <source>
        <dbReference type="Pfam" id="PF13569"/>
    </source>
</evidence>
<dbReference type="InterPro" id="IPR016024">
    <property type="entry name" value="ARM-type_fold"/>
</dbReference>
<feature type="domain" description="DUF7737" evidence="3">
    <location>
        <begin position="1518"/>
        <end position="1619"/>
    </location>
</feature>
<evidence type="ECO:0000259" key="2">
    <source>
        <dbReference type="Pfam" id="PF18991"/>
    </source>
</evidence>
<evidence type="ECO:0008006" key="6">
    <source>
        <dbReference type="Google" id="ProtNLM"/>
    </source>
</evidence>
<name>F7PWD5_9MOLU</name>
<evidence type="ECO:0000313" key="5">
    <source>
        <dbReference type="Proteomes" id="UP000005707"/>
    </source>
</evidence>
<accession>F7PWD5</accession>
<evidence type="ECO:0000259" key="3">
    <source>
        <dbReference type="Pfam" id="PF24879"/>
    </source>
</evidence>
<keyword evidence="5" id="KW-1185">Reference proteome</keyword>
<dbReference type="Pfam" id="PF24879">
    <property type="entry name" value="DUF7737"/>
    <property type="match status" value="1"/>
</dbReference>
<sequence>MPNTFYDQLYTKANVSIGRTKKLMLLILDYATVTYHEQQKTLQTLKDYLWDYSSQFDITDVFSGKDYKVLVKLLGSNLAEKFKVIWDQSTNYPYSTGYNRRSFRMKEQTECYLEPNLRKLLSLLEFVKEGYTLETYLQENKEHFSINRVIPDLIAFELDQNNQSIINTIDEMIYSENNHVLLSSVVIKGLLRSHQKANYKKVGDLLLAARLQEGLRQSIVESIDEATIEGFIYMLKVIVNNNLYRYSSVVRALSVWTGLGLEVERPKVIKTTFEMCLDSLENTECINLQLEGSNKMNIYIALWSIGVRNLSLTSQHITEFMNGSKQYKKKVLLYFLSQTGHVAFQYQQAIKFLKDENLEVFNWVIENIYPVETAYQLIHSFPIYKRLGIIPKEQAERHQLYNQLKERIETLPEKELKFTDSGFKWINSKLSVNKIVLRMMFLAGYQLHERLVDDLYLYMNKVSPETREIYVDYFLEKPKNDCQRQFLFNFLKDRSVTVRKKALDLVTTLSLKEDEVQSLEGLLSLKSPEIRTLLIRVLSKQSQKNLNATLSRLVVSKNENKRLAALDMILKAKKYQPDFNHQNYIEKIEQPTEKEKVLINNLIDQEVIEYSSENGFGLYDPNAKVEIPRFEDREMFNFDDIFNTDLDEIKRLFLELYDIIDQNRNYEYTTEYFDGSKHKVILGSSNRIEPINYKHHQEIVLGDLPLNDVFKSYFETNIIPVKTLLEMLFYYRHLPYNGYDPEFKKWLDKIYPAKRLEHMQNFVKDIEYKEHIRTVLEALLKEYPKEEVFSLSREASLYIQKSIKDNLIALEEVQSYYGYLNRASNLFVSDITYWIQSMKTSIYDDSSFKDYFFICYHYYKRIQFAEFELALVDFARAYELGAIPKDEIYKELMDRPHRQKSIYALFTERHIDYRAIHQYPVMHQIEEEVKKRILDIELKRGDLPTKVTPLATNLTTIRGLEYFIAILVGIGKEKFTRGYLYTSMDASKKDLFSYLLKQCFPGKEDNAEKLKDLIKNKKISHTRLLEAAMYAPQWVNVIESYIGWEGLNTAVWYFHAHINEDFSDEKETMVARYSDISPKDFNDGAFDINWFNEAYRELGESRFNSVYKCAKYISGGANHRRSQLFADAVLGKLDLKTIETSIKQKRNKDHVLCYGLIPLQGDTLKRYEFLQEFLKESKQFGAQRRESEAKVVNIALQNLARNAGYNDVNRLIWNMETEKFDDLKKYFNPMTIDDYTLQLDVDGTGMATIHIEKSGKTLKSVPRKLNKNDEVKALKTIQKSLKDQFNRAKHTLETSMENQIKFSGQELLNLSRNPVLFPLIKNLVFKVNGYLGFYQKDTSLDCLGTKVKTSKDNEFVIAHPVDLFESGEWEKFQSYLYEAKIVQPFKQIFRELYTLTEDELEEQTVSRRYAGHQVQPNKALALLKNRLWTANHQEGLQKVFYNENIRVNLYAYADWFSPADIEAPTIEEIEFVDRKTTQPIKLTEISKVIFSEVMRDLDLVVSVAHVGGVDPEATLSTIEMRKAIIRESLRLFKVNNVEITGSHAHVKGELGEYTVHLGSAIVHRQAKAAIHILPVHSSHRGQLFLPYMDDDPKTSEILSKVLLLANDHKIKDPSILNQIKP</sequence>
<dbReference type="RefSeq" id="WP_008825977.1">
    <property type="nucleotide sequence ID" value="NZ_AFNU02000002.1"/>
</dbReference>
<feature type="domain" description="DUF4132" evidence="1">
    <location>
        <begin position="1255"/>
        <end position="1428"/>
    </location>
</feature>
<dbReference type="InParanoid" id="F7PWD5"/>
<organism evidence="4 5">
    <name type="scientific">Haloplasma contractile SSD-17B</name>
    <dbReference type="NCBI Taxonomy" id="1033810"/>
    <lineage>
        <taxon>Bacteria</taxon>
        <taxon>Bacillati</taxon>
        <taxon>Mycoplasmatota</taxon>
        <taxon>Mollicutes</taxon>
        <taxon>Haloplasmatales</taxon>
        <taxon>Haloplasmataceae</taxon>
        <taxon>Haloplasma</taxon>
    </lineage>
</organism>
<dbReference type="EMBL" id="AFNU02000002">
    <property type="protein sequence ID" value="ERJ13286.1"/>
    <property type="molecule type" value="Genomic_DNA"/>
</dbReference>
<reference evidence="4 5" key="2">
    <citation type="journal article" date="2013" name="PLoS ONE">
        <title>INDIGO - INtegrated Data Warehouse of MIcrobial GenOmes with Examples from the Red Sea Extremophiles.</title>
        <authorList>
            <person name="Alam I."/>
            <person name="Antunes A."/>
            <person name="Kamau A.A."/>
            <person name="Ba Alawi W."/>
            <person name="Kalkatawi M."/>
            <person name="Stingl U."/>
            <person name="Bajic V.B."/>
        </authorList>
    </citation>
    <scope>NUCLEOTIDE SEQUENCE [LARGE SCALE GENOMIC DNA]</scope>
    <source>
        <strain evidence="4 5">SSD-17B</strain>
    </source>
</reference>
<dbReference type="OrthoDB" id="9763697at2"/>
<dbReference type="InterPro" id="IPR043782">
    <property type="entry name" value="DUF5724"/>
</dbReference>
<feature type="domain" description="DUF5724" evidence="2">
    <location>
        <begin position="25"/>
        <end position="1215"/>
    </location>
</feature>
<dbReference type="STRING" id="1033810.HLPCO_000915"/>
<gene>
    <name evidence="4" type="ORF">HLPCO_000915</name>
</gene>
<dbReference type="InterPro" id="IPR025406">
    <property type="entry name" value="DUF4132"/>
</dbReference>
<proteinExistence type="predicted"/>
<dbReference type="eggNOG" id="COG1413">
    <property type="taxonomic scope" value="Bacteria"/>
</dbReference>
<dbReference type="InterPro" id="IPR056639">
    <property type="entry name" value="DUF7737"/>
</dbReference>
<reference evidence="4 5" key="1">
    <citation type="journal article" date="2011" name="J. Bacteriol.">
        <title>Genome sequence of Haloplasma contractile, an unusual contractile bacterium from a deep-sea anoxic brine lake.</title>
        <authorList>
            <person name="Antunes A."/>
            <person name="Alam I."/>
            <person name="El Dorry H."/>
            <person name="Siam R."/>
            <person name="Robertson A."/>
            <person name="Bajic V.B."/>
            <person name="Stingl U."/>
        </authorList>
    </citation>
    <scope>NUCLEOTIDE SEQUENCE [LARGE SCALE GENOMIC DNA]</scope>
    <source>
        <strain evidence="4 5">SSD-17B</strain>
    </source>
</reference>
<evidence type="ECO:0000313" key="4">
    <source>
        <dbReference type="EMBL" id="ERJ13286.1"/>
    </source>
</evidence>
<comment type="caution">
    <text evidence="4">The sequence shown here is derived from an EMBL/GenBank/DDBJ whole genome shotgun (WGS) entry which is preliminary data.</text>
</comment>
<dbReference type="Pfam" id="PF18991">
    <property type="entry name" value="DUF5724"/>
    <property type="match status" value="1"/>
</dbReference>
<dbReference type="Pfam" id="PF13569">
    <property type="entry name" value="DUF4132"/>
    <property type="match status" value="1"/>
</dbReference>
<dbReference type="Proteomes" id="UP000005707">
    <property type="component" value="Unassembled WGS sequence"/>
</dbReference>
<dbReference type="SUPFAM" id="SSF48371">
    <property type="entry name" value="ARM repeat"/>
    <property type="match status" value="1"/>
</dbReference>